<dbReference type="SMART" id="SM00382">
    <property type="entry name" value="AAA"/>
    <property type="match status" value="1"/>
</dbReference>
<evidence type="ECO:0000259" key="14">
    <source>
        <dbReference type="PROSITE" id="PS50162"/>
    </source>
</evidence>
<feature type="binding site" evidence="11">
    <location>
        <begin position="101"/>
        <end position="108"/>
    </location>
    <ligand>
        <name>ATP</name>
        <dbReference type="ChEBI" id="CHEBI:30616"/>
    </ligand>
</feature>
<dbReference type="InParanoid" id="A0A395JHU1"/>
<evidence type="ECO:0000256" key="6">
    <source>
        <dbReference type="ARBA" id="ARBA00022833"/>
    </source>
</evidence>
<keyword evidence="1 11" id="KW-0479">Metal-binding</keyword>
<dbReference type="InterPro" id="IPR027417">
    <property type="entry name" value="P-loop_NTPase"/>
</dbReference>
<evidence type="ECO:0000256" key="2">
    <source>
        <dbReference type="ARBA" id="ARBA00022741"/>
    </source>
</evidence>
<feature type="short sequence motif" description="RadA KNRFG motif" evidence="11">
    <location>
        <begin position="257"/>
        <end position="261"/>
    </location>
</feature>
<comment type="function">
    <text evidence="11">Plays a role in repairing double-strand DNA breaks, probably involving stabilizing or processing branched DNA or blocked replication forks.</text>
</comment>
<dbReference type="PROSITE" id="PS50162">
    <property type="entry name" value="RECA_2"/>
    <property type="match status" value="1"/>
</dbReference>
<dbReference type="CDD" id="cd01121">
    <property type="entry name" value="RadA_SMS_N"/>
    <property type="match status" value="1"/>
</dbReference>
<proteinExistence type="inferred from homology"/>
<dbReference type="InterPro" id="IPR014721">
    <property type="entry name" value="Ribsml_uS5_D2-typ_fold_subgr"/>
</dbReference>
<comment type="function">
    <text evidence="13">DNA-dependent ATPase involved in processing of recombination intermediates, plays a role in repairing DNA breaks. Stimulates the branch migration of RecA-mediated strand transfer reactions, allowing the 3' invading strand to extend heteroduplex DNA faster. Binds ssDNA in the presence of ADP but not other nucleotides, has ATPase activity that is stimulated by ssDNA and various branched DNA structures, but inhibited by SSB. Does not have RecA's homology-searching function.</text>
</comment>
<dbReference type="Pfam" id="PF13541">
    <property type="entry name" value="ChlI"/>
    <property type="match status" value="1"/>
</dbReference>
<evidence type="ECO:0000256" key="13">
    <source>
        <dbReference type="RuleBase" id="RU003555"/>
    </source>
</evidence>
<dbReference type="NCBIfam" id="TIGR00416">
    <property type="entry name" value="sms"/>
    <property type="match status" value="1"/>
</dbReference>
<dbReference type="InterPro" id="IPR004504">
    <property type="entry name" value="DNA_repair_RadA"/>
</dbReference>
<dbReference type="PANTHER" id="PTHR32472">
    <property type="entry name" value="DNA REPAIR PROTEIN RADA"/>
    <property type="match status" value="1"/>
</dbReference>
<feature type="region of interest" description="Lon-protease-like" evidence="11">
    <location>
        <begin position="356"/>
        <end position="459"/>
    </location>
</feature>
<dbReference type="HAMAP" id="MF_01498">
    <property type="entry name" value="RadA_bact"/>
    <property type="match status" value="1"/>
</dbReference>
<evidence type="ECO:0000256" key="12">
    <source>
        <dbReference type="NCBIfam" id="TIGR00416"/>
    </source>
</evidence>
<evidence type="ECO:0000313" key="15">
    <source>
        <dbReference type="EMBL" id="RBP48290.1"/>
    </source>
</evidence>
<evidence type="ECO:0000256" key="1">
    <source>
        <dbReference type="ARBA" id="ARBA00022723"/>
    </source>
</evidence>
<evidence type="ECO:0000256" key="5">
    <source>
        <dbReference type="ARBA" id="ARBA00022801"/>
    </source>
</evidence>
<protein>
    <recommendedName>
        <fullName evidence="11 12">DNA repair protein RadA</fullName>
    </recommendedName>
</protein>
<keyword evidence="2 11" id="KW-0547">Nucleotide-binding</keyword>
<dbReference type="GO" id="GO:0003684">
    <property type="term" value="F:damaged DNA binding"/>
    <property type="evidence" value="ECO:0007669"/>
    <property type="project" value="InterPro"/>
</dbReference>
<keyword evidence="7 11" id="KW-0067">ATP-binding</keyword>
<dbReference type="InterPro" id="IPR041166">
    <property type="entry name" value="Rubredoxin_2"/>
</dbReference>
<dbReference type="SUPFAM" id="SSF54211">
    <property type="entry name" value="Ribosomal protein S5 domain 2-like"/>
    <property type="match status" value="1"/>
</dbReference>
<keyword evidence="9 11" id="KW-0238">DNA-binding</keyword>
<evidence type="ECO:0000256" key="4">
    <source>
        <dbReference type="ARBA" id="ARBA00022771"/>
    </source>
</evidence>
<dbReference type="GO" id="GO:0005524">
    <property type="term" value="F:ATP binding"/>
    <property type="evidence" value="ECO:0007669"/>
    <property type="project" value="UniProtKB-UniRule"/>
</dbReference>
<dbReference type="PANTHER" id="PTHR32472:SF10">
    <property type="entry name" value="DNA REPAIR PROTEIN RADA-LIKE PROTEIN"/>
    <property type="match status" value="1"/>
</dbReference>
<dbReference type="Gene3D" id="3.30.230.10">
    <property type="match status" value="1"/>
</dbReference>
<feature type="domain" description="RecA family profile 1" evidence="14">
    <location>
        <begin position="72"/>
        <end position="220"/>
    </location>
</feature>
<evidence type="ECO:0000256" key="9">
    <source>
        <dbReference type="ARBA" id="ARBA00023125"/>
    </source>
</evidence>
<dbReference type="Proteomes" id="UP000253083">
    <property type="component" value="Unassembled WGS sequence"/>
</dbReference>
<dbReference type="Pfam" id="PF18073">
    <property type="entry name" value="Zn_ribbon_LapB"/>
    <property type="match status" value="1"/>
</dbReference>
<dbReference type="GO" id="GO:0008270">
    <property type="term" value="F:zinc ion binding"/>
    <property type="evidence" value="ECO:0007669"/>
    <property type="project" value="UniProtKB-KW"/>
</dbReference>
<dbReference type="AlphaFoldDB" id="A0A395JHU1"/>
<dbReference type="GO" id="GO:0000725">
    <property type="term" value="P:recombinational repair"/>
    <property type="evidence" value="ECO:0007669"/>
    <property type="project" value="UniProtKB-UniRule"/>
</dbReference>
<keyword evidence="6 13" id="KW-0862">Zinc</keyword>
<comment type="similarity">
    <text evidence="11 13">Belongs to the RecA family. RadA subfamily.</text>
</comment>
<dbReference type="EMBL" id="QNRT01000008">
    <property type="protein sequence ID" value="RBP48290.1"/>
    <property type="molecule type" value="Genomic_DNA"/>
</dbReference>
<organism evidence="15 16">
    <name type="scientific">Arenicella xantha</name>
    <dbReference type="NCBI Taxonomy" id="644221"/>
    <lineage>
        <taxon>Bacteria</taxon>
        <taxon>Pseudomonadati</taxon>
        <taxon>Pseudomonadota</taxon>
        <taxon>Gammaproteobacteria</taxon>
        <taxon>Arenicellales</taxon>
        <taxon>Arenicellaceae</taxon>
        <taxon>Arenicella</taxon>
    </lineage>
</organism>
<keyword evidence="4 13" id="KW-0863">Zinc-finger</keyword>
<evidence type="ECO:0000256" key="10">
    <source>
        <dbReference type="ARBA" id="ARBA00023204"/>
    </source>
</evidence>
<dbReference type="PRINTS" id="PR01874">
    <property type="entry name" value="DNAREPAIRADA"/>
</dbReference>
<evidence type="ECO:0000256" key="8">
    <source>
        <dbReference type="ARBA" id="ARBA00023016"/>
    </source>
</evidence>
<dbReference type="FunCoup" id="A0A395JHU1">
    <property type="interactions" value="358"/>
</dbReference>
<keyword evidence="8 11" id="KW-0346">Stress response</keyword>
<dbReference type="InterPro" id="IPR020568">
    <property type="entry name" value="Ribosomal_Su5_D2-typ_SF"/>
</dbReference>
<keyword evidence="3 11" id="KW-0227">DNA damage</keyword>
<dbReference type="FunFam" id="3.40.50.300:FF:000050">
    <property type="entry name" value="DNA repair protein RadA"/>
    <property type="match status" value="1"/>
</dbReference>
<dbReference type="SUPFAM" id="SSF52540">
    <property type="entry name" value="P-loop containing nucleoside triphosphate hydrolases"/>
    <property type="match status" value="1"/>
</dbReference>
<dbReference type="Gene3D" id="3.40.50.300">
    <property type="entry name" value="P-loop containing nucleotide triphosphate hydrolases"/>
    <property type="match status" value="1"/>
</dbReference>
<evidence type="ECO:0000256" key="11">
    <source>
        <dbReference type="HAMAP-Rule" id="MF_01498"/>
    </source>
</evidence>
<keyword evidence="16" id="KW-1185">Reference proteome</keyword>
<sequence>MAKTKTVYACTACGAQFPKWTGQCQDCGDWNTLQEELGSQRTTSSANPKAARFEGFAPKAEVQKLQKVSVAGTPRFGTGLAELDRVLGGGLVPGSVILLGGDPGIGKSTLILQSLALLSEQKETLYVTGEESAEQIALRARRLGVQDADLSLLADNQLEGILDVAIQYKPQVLVVDSIQTLYTDTLQSAPGSVAQVRETASRLVRFGKQTGTIVILVGHVTKEGALAGPRVLEHMVDTVLYFEGEQSSTFRLIRAIKNRFGAVNEIGVFAMTDRGLKEVTNPSAMFIKRTQDDATGSVVLVSQEGTRPLLVEVQALVDQSSLANPRRVTVGLDNQRLAMLLAVVNRHAGFSLYDQDVFVNVIGGVKVHEPAADLAILLAVLSSFKNRRLPSDMAVFGEIGLTGEIRPVQGGLDRIKEVEKLGFKRLIIPKGNQSSWKSSKLEIVAVNTLEQAVRCAFDD</sequence>
<evidence type="ECO:0000313" key="16">
    <source>
        <dbReference type="Proteomes" id="UP000253083"/>
    </source>
</evidence>
<dbReference type="GO" id="GO:0140664">
    <property type="term" value="F:ATP-dependent DNA damage sensor activity"/>
    <property type="evidence" value="ECO:0007669"/>
    <property type="project" value="InterPro"/>
</dbReference>
<dbReference type="Pfam" id="PF13481">
    <property type="entry name" value="AAA_25"/>
    <property type="match status" value="1"/>
</dbReference>
<dbReference type="GO" id="GO:0005829">
    <property type="term" value="C:cytosol"/>
    <property type="evidence" value="ECO:0007669"/>
    <property type="project" value="TreeGrafter"/>
</dbReference>
<gene>
    <name evidence="11" type="primary">radA</name>
    <name evidence="15" type="ORF">DFR28_10819</name>
</gene>
<reference evidence="15 16" key="1">
    <citation type="submission" date="2018-06" db="EMBL/GenBank/DDBJ databases">
        <title>Genomic Encyclopedia of Type Strains, Phase IV (KMG-IV): sequencing the most valuable type-strain genomes for metagenomic binning, comparative biology and taxonomic classification.</title>
        <authorList>
            <person name="Goeker M."/>
        </authorList>
    </citation>
    <scope>NUCLEOTIDE SEQUENCE [LARGE SCALE GENOMIC DNA]</scope>
    <source>
        <strain evidence="15 16">DSM 24032</strain>
    </source>
</reference>
<evidence type="ECO:0000256" key="3">
    <source>
        <dbReference type="ARBA" id="ARBA00022763"/>
    </source>
</evidence>
<keyword evidence="5" id="KW-0378">Hydrolase</keyword>
<dbReference type="InterPro" id="IPR003593">
    <property type="entry name" value="AAA+_ATPase"/>
</dbReference>
<dbReference type="RefSeq" id="WP_113955772.1">
    <property type="nucleotide sequence ID" value="NZ_QNRT01000008.1"/>
</dbReference>
<comment type="domain">
    <text evidence="11">The middle region has homology to RecA with ATPase motifs including the RadA KNRFG motif, while the C-terminus is homologous to Lon protease.</text>
</comment>
<dbReference type="GO" id="GO:0016787">
    <property type="term" value="F:hydrolase activity"/>
    <property type="evidence" value="ECO:0007669"/>
    <property type="project" value="UniProtKB-KW"/>
</dbReference>
<dbReference type="OrthoDB" id="9803906at2"/>
<comment type="caution">
    <text evidence="15">The sequence shown here is derived from an EMBL/GenBank/DDBJ whole genome shotgun (WGS) entry which is preliminary data.</text>
</comment>
<evidence type="ECO:0000256" key="7">
    <source>
        <dbReference type="ARBA" id="ARBA00022840"/>
    </source>
</evidence>
<accession>A0A395JHU1</accession>
<keyword evidence="10 11" id="KW-0234">DNA repair</keyword>
<dbReference type="InterPro" id="IPR020588">
    <property type="entry name" value="RecA_ATP-bd"/>
</dbReference>
<name>A0A395JHU1_9GAMM</name>